<comment type="caution">
    <text evidence="9">The sequence shown here is derived from an EMBL/GenBank/DDBJ whole genome shotgun (WGS) entry which is preliminary data.</text>
</comment>
<dbReference type="Gene3D" id="1.10.510.10">
    <property type="entry name" value="Transferase(Phosphotransferase) domain 1"/>
    <property type="match status" value="1"/>
</dbReference>
<keyword evidence="2" id="KW-0808">Transferase</keyword>
<evidence type="ECO:0000256" key="5">
    <source>
        <dbReference type="ARBA" id="ARBA00022840"/>
    </source>
</evidence>
<evidence type="ECO:0000256" key="3">
    <source>
        <dbReference type="ARBA" id="ARBA00022741"/>
    </source>
</evidence>
<sequence>MYNKLYESRLTPDRIKDTYTESMSKADMTQPLKNLSQLRSIPLRIPSAISETSVSSTPTSIGDISTPIDEKRGFPIPPNQSWTVVKRRQPAYEAGSGMFPNKGHYSDIFETALPYGSASAALKVIRVNECEELDFNWNVKCEIAALKRLQKHRSPYVMEQPRTVNEEDAIWWDEDLKEIYILLSDHCLTSLEFIMSNMNSVSETVPQSKMVPIRFIKLVAVEVANGLNHLHSLGIIHRDIALDNIFMSPGGHCKIGNFSHSITFDKETYKREQYMVTTESLALFEYPVSPPELISAGSYVGKDGAETYTFTENIDVWALGIVLLKLLFVALEDRALEELWKQFNELENLEIRLEETLRNHMHCRNQVLSVVGSGDLCIDRWTHDVNKFINLCCQVNHSARISASHAIQFFEAAGWDVLAKEISYHSFVYPVPKLDCLWESSLHPETPRKSAHRSNDSNAAVKTFLKSFNISSRRDTFSYSYLD</sequence>
<dbReference type="PROSITE" id="PS50011">
    <property type="entry name" value="PROTEIN_KINASE_DOM"/>
    <property type="match status" value="1"/>
</dbReference>
<dbReference type="InterPro" id="IPR008266">
    <property type="entry name" value="Tyr_kinase_AS"/>
</dbReference>
<dbReference type="PANTHER" id="PTHR24345">
    <property type="entry name" value="SERINE/THREONINE-PROTEIN KINASE PLK"/>
    <property type="match status" value="1"/>
</dbReference>
<dbReference type="GO" id="GO:0005634">
    <property type="term" value="C:nucleus"/>
    <property type="evidence" value="ECO:0007669"/>
    <property type="project" value="TreeGrafter"/>
</dbReference>
<reference evidence="9 10" key="1">
    <citation type="journal article" date="2018" name="Evol. Lett.">
        <title>Horizontal gene cluster transfer increased hallucinogenic mushroom diversity.</title>
        <authorList>
            <person name="Reynolds H.T."/>
            <person name="Vijayakumar V."/>
            <person name="Gluck-Thaler E."/>
            <person name="Korotkin H.B."/>
            <person name="Matheny P.B."/>
            <person name="Slot J.C."/>
        </authorList>
    </citation>
    <scope>NUCLEOTIDE SEQUENCE [LARGE SCALE GENOMIC DNA]</scope>
    <source>
        <strain evidence="9 10">2631</strain>
    </source>
</reference>
<evidence type="ECO:0000256" key="1">
    <source>
        <dbReference type="ARBA" id="ARBA00022527"/>
    </source>
</evidence>
<dbReference type="Proteomes" id="UP000283269">
    <property type="component" value="Unassembled WGS sequence"/>
</dbReference>
<dbReference type="AlphaFoldDB" id="A0A409XPA6"/>
<keyword evidence="6" id="KW-0175">Coiled coil</keyword>
<dbReference type="InterPro" id="IPR000719">
    <property type="entry name" value="Prot_kinase_dom"/>
</dbReference>
<dbReference type="GO" id="GO:0005524">
    <property type="term" value="F:ATP binding"/>
    <property type="evidence" value="ECO:0007669"/>
    <property type="project" value="UniProtKB-KW"/>
</dbReference>
<dbReference type="PROSITE" id="PS00109">
    <property type="entry name" value="PROTEIN_KINASE_TYR"/>
    <property type="match status" value="1"/>
</dbReference>
<dbReference type="STRING" id="93625.A0A409XPA6"/>
<dbReference type="EMBL" id="NHYD01001028">
    <property type="protein sequence ID" value="PPQ92550.1"/>
    <property type="molecule type" value="Genomic_DNA"/>
</dbReference>
<feature type="domain" description="Protein kinase" evidence="8">
    <location>
        <begin position="88"/>
        <end position="428"/>
    </location>
</feature>
<dbReference type="InParanoid" id="A0A409XPA6"/>
<dbReference type="SMART" id="SM00219">
    <property type="entry name" value="TyrKc"/>
    <property type="match status" value="1"/>
</dbReference>
<dbReference type="GO" id="GO:0004674">
    <property type="term" value="F:protein serine/threonine kinase activity"/>
    <property type="evidence" value="ECO:0007669"/>
    <property type="project" value="UniProtKB-KW"/>
</dbReference>
<dbReference type="SUPFAM" id="SSF56112">
    <property type="entry name" value="Protein kinase-like (PK-like)"/>
    <property type="match status" value="1"/>
</dbReference>
<keyword evidence="5" id="KW-0067">ATP-binding</keyword>
<evidence type="ECO:0000313" key="10">
    <source>
        <dbReference type="Proteomes" id="UP000283269"/>
    </source>
</evidence>
<evidence type="ECO:0000256" key="2">
    <source>
        <dbReference type="ARBA" id="ARBA00022679"/>
    </source>
</evidence>
<dbReference type="OrthoDB" id="10252171at2759"/>
<dbReference type="InterPro" id="IPR020635">
    <property type="entry name" value="Tyr_kinase_cat_dom"/>
</dbReference>
<gene>
    <name evidence="9" type="ORF">CVT25_010383</name>
</gene>
<evidence type="ECO:0000256" key="6">
    <source>
        <dbReference type="SAM" id="Coils"/>
    </source>
</evidence>
<keyword evidence="10" id="KW-1185">Reference proteome</keyword>
<evidence type="ECO:0000313" key="9">
    <source>
        <dbReference type="EMBL" id="PPQ92550.1"/>
    </source>
</evidence>
<feature type="region of interest" description="Disordered" evidence="7">
    <location>
        <begin position="52"/>
        <end position="72"/>
    </location>
</feature>
<keyword evidence="4" id="KW-0418">Kinase</keyword>
<dbReference type="PANTHER" id="PTHR24345:SF0">
    <property type="entry name" value="CELL CYCLE SERINE_THREONINE-PROTEIN KINASE CDC5_MSD2"/>
    <property type="match status" value="1"/>
</dbReference>
<dbReference type="Pfam" id="PF00069">
    <property type="entry name" value="Pkinase"/>
    <property type="match status" value="1"/>
</dbReference>
<proteinExistence type="predicted"/>
<keyword evidence="1" id="KW-0723">Serine/threonine-protein kinase</keyword>
<feature type="compositionally biased region" description="Polar residues" evidence="7">
    <location>
        <begin position="52"/>
        <end position="63"/>
    </location>
</feature>
<name>A0A409XPA6_PSICY</name>
<feature type="coiled-coil region" evidence="6">
    <location>
        <begin position="339"/>
        <end position="366"/>
    </location>
</feature>
<organism evidence="9 10">
    <name type="scientific">Psilocybe cyanescens</name>
    <dbReference type="NCBI Taxonomy" id="93625"/>
    <lineage>
        <taxon>Eukaryota</taxon>
        <taxon>Fungi</taxon>
        <taxon>Dikarya</taxon>
        <taxon>Basidiomycota</taxon>
        <taxon>Agaricomycotina</taxon>
        <taxon>Agaricomycetes</taxon>
        <taxon>Agaricomycetidae</taxon>
        <taxon>Agaricales</taxon>
        <taxon>Agaricineae</taxon>
        <taxon>Strophariaceae</taxon>
        <taxon>Psilocybe</taxon>
    </lineage>
</organism>
<evidence type="ECO:0000256" key="4">
    <source>
        <dbReference type="ARBA" id="ARBA00022777"/>
    </source>
</evidence>
<keyword evidence="3" id="KW-0547">Nucleotide-binding</keyword>
<dbReference type="CDD" id="cd00180">
    <property type="entry name" value="PKc"/>
    <property type="match status" value="1"/>
</dbReference>
<dbReference type="GO" id="GO:0004713">
    <property type="term" value="F:protein tyrosine kinase activity"/>
    <property type="evidence" value="ECO:0007669"/>
    <property type="project" value="InterPro"/>
</dbReference>
<accession>A0A409XPA6</accession>
<evidence type="ECO:0000259" key="8">
    <source>
        <dbReference type="PROSITE" id="PS50011"/>
    </source>
</evidence>
<dbReference type="InterPro" id="IPR011009">
    <property type="entry name" value="Kinase-like_dom_sf"/>
</dbReference>
<evidence type="ECO:0000256" key="7">
    <source>
        <dbReference type="SAM" id="MobiDB-lite"/>
    </source>
</evidence>
<protein>
    <recommendedName>
        <fullName evidence="8">Protein kinase domain-containing protein</fullName>
    </recommendedName>
</protein>